<evidence type="ECO:0000256" key="6">
    <source>
        <dbReference type="SAM" id="Phobius"/>
    </source>
</evidence>
<sequence>MTVAYVPGESPAHRLDARVKLLVQVGFAAAAYAHTTPRGLAVLTILAVGCVWAAGGTVHEMAWGFRWAAPVLLVAPIVAGATLGTPWFRLERALSTGLASYRVAIVLLVAGAYVRSTPVRESRAAIQRLVPGRAGRSLGIGISLVFRFLPLLRRELASARNALHSRCGDARSLPERMRIVAVAGLNRAFDRADRLALALNARCLAWNPTLPPAKFGRLDALATLLAAGLVLSALLPWV</sequence>
<feature type="transmembrane region" description="Helical" evidence="6">
    <location>
        <begin position="96"/>
        <end position="114"/>
    </location>
</feature>
<gene>
    <name evidence="7" type="ORF">ACFQE9_06615</name>
</gene>
<feature type="transmembrane region" description="Helical" evidence="6">
    <location>
        <begin position="64"/>
        <end position="84"/>
    </location>
</feature>
<organism evidence="7 8">
    <name type="scientific">Halopenitus salinus</name>
    <dbReference type="NCBI Taxonomy" id="1198295"/>
    <lineage>
        <taxon>Archaea</taxon>
        <taxon>Methanobacteriati</taxon>
        <taxon>Methanobacteriota</taxon>
        <taxon>Stenosarchaea group</taxon>
        <taxon>Halobacteria</taxon>
        <taxon>Halobacteriales</taxon>
        <taxon>Haloferacaceae</taxon>
        <taxon>Halopenitus</taxon>
    </lineage>
</organism>
<proteinExistence type="predicted"/>
<dbReference type="InterPro" id="IPR003339">
    <property type="entry name" value="ABC/ECF_trnsptr_transmembrane"/>
</dbReference>
<dbReference type="GO" id="GO:0005886">
    <property type="term" value="C:plasma membrane"/>
    <property type="evidence" value="ECO:0007669"/>
    <property type="project" value="UniProtKB-ARBA"/>
</dbReference>
<dbReference type="PANTHER" id="PTHR34857:SF2">
    <property type="entry name" value="SLL0384 PROTEIN"/>
    <property type="match status" value="1"/>
</dbReference>
<evidence type="ECO:0000313" key="7">
    <source>
        <dbReference type="EMBL" id="MFC6892280.1"/>
    </source>
</evidence>
<keyword evidence="5 6" id="KW-0472">Membrane</keyword>
<reference evidence="7 8" key="1">
    <citation type="journal article" date="2019" name="Int. J. Syst. Evol. Microbiol.">
        <title>The Global Catalogue of Microorganisms (GCM) 10K type strain sequencing project: providing services to taxonomists for standard genome sequencing and annotation.</title>
        <authorList>
            <consortium name="The Broad Institute Genomics Platform"/>
            <consortium name="The Broad Institute Genome Sequencing Center for Infectious Disease"/>
            <person name="Wu L."/>
            <person name="Ma J."/>
        </authorList>
    </citation>
    <scope>NUCLEOTIDE SEQUENCE [LARGE SCALE GENOMIC DNA]</scope>
    <source>
        <strain evidence="7 8">SKJ47</strain>
    </source>
</reference>
<evidence type="ECO:0000313" key="8">
    <source>
        <dbReference type="Proteomes" id="UP001596296"/>
    </source>
</evidence>
<evidence type="ECO:0000256" key="3">
    <source>
        <dbReference type="ARBA" id="ARBA00022692"/>
    </source>
</evidence>
<evidence type="ECO:0000256" key="4">
    <source>
        <dbReference type="ARBA" id="ARBA00022989"/>
    </source>
</evidence>
<keyword evidence="8" id="KW-1185">Reference proteome</keyword>
<evidence type="ECO:0000256" key="1">
    <source>
        <dbReference type="ARBA" id="ARBA00004141"/>
    </source>
</evidence>
<dbReference type="AlphaFoldDB" id="A0ABD5URZ5"/>
<dbReference type="PANTHER" id="PTHR34857">
    <property type="entry name" value="SLL0384 PROTEIN"/>
    <property type="match status" value="1"/>
</dbReference>
<comment type="caution">
    <text evidence="7">The sequence shown here is derived from an EMBL/GenBank/DDBJ whole genome shotgun (WGS) entry which is preliminary data.</text>
</comment>
<evidence type="ECO:0000256" key="5">
    <source>
        <dbReference type="ARBA" id="ARBA00023136"/>
    </source>
</evidence>
<protein>
    <submittedName>
        <fullName evidence="7">Energy-coupling factor transporter transmembrane component T family protein</fullName>
    </submittedName>
</protein>
<dbReference type="Pfam" id="PF02361">
    <property type="entry name" value="CbiQ"/>
    <property type="match status" value="1"/>
</dbReference>
<keyword evidence="2" id="KW-1003">Cell membrane</keyword>
<evidence type="ECO:0000256" key="2">
    <source>
        <dbReference type="ARBA" id="ARBA00022475"/>
    </source>
</evidence>
<dbReference type="EMBL" id="JBHSXL010000006">
    <property type="protein sequence ID" value="MFC6892280.1"/>
    <property type="molecule type" value="Genomic_DNA"/>
</dbReference>
<keyword evidence="4 6" id="KW-1133">Transmembrane helix</keyword>
<dbReference type="CDD" id="cd16914">
    <property type="entry name" value="EcfT"/>
    <property type="match status" value="1"/>
</dbReference>
<keyword evidence="3 6" id="KW-0812">Transmembrane</keyword>
<dbReference type="RefSeq" id="WP_379742156.1">
    <property type="nucleotide sequence ID" value="NZ_JBHSVN010000001.1"/>
</dbReference>
<accession>A0ABD5URZ5</accession>
<comment type="subcellular location">
    <subcellularLocation>
        <location evidence="1">Membrane</location>
        <topology evidence="1">Multi-pass membrane protein</topology>
    </subcellularLocation>
</comment>
<dbReference type="InterPro" id="IPR051611">
    <property type="entry name" value="ECF_transporter_component"/>
</dbReference>
<name>A0ABD5URZ5_9EURY</name>
<dbReference type="Proteomes" id="UP001596296">
    <property type="component" value="Unassembled WGS sequence"/>
</dbReference>
<feature type="transmembrane region" description="Helical" evidence="6">
    <location>
        <begin position="40"/>
        <end position="58"/>
    </location>
</feature>